<evidence type="ECO:0000313" key="2">
    <source>
        <dbReference type="EMBL" id="OAX79629.1"/>
    </source>
</evidence>
<proteinExistence type="predicted"/>
<dbReference type="Proteomes" id="UP000091918">
    <property type="component" value="Unassembled WGS sequence"/>
</dbReference>
<evidence type="ECO:0000259" key="1">
    <source>
        <dbReference type="Pfam" id="PF12937"/>
    </source>
</evidence>
<evidence type="ECO:0000313" key="3">
    <source>
        <dbReference type="Proteomes" id="UP000091918"/>
    </source>
</evidence>
<dbReference type="OrthoDB" id="3006600at2759"/>
<accession>A0A1B7NS68</accession>
<organism evidence="2 3">
    <name type="scientific">Emergomyces africanus</name>
    <dbReference type="NCBI Taxonomy" id="1955775"/>
    <lineage>
        <taxon>Eukaryota</taxon>
        <taxon>Fungi</taxon>
        <taxon>Dikarya</taxon>
        <taxon>Ascomycota</taxon>
        <taxon>Pezizomycotina</taxon>
        <taxon>Eurotiomycetes</taxon>
        <taxon>Eurotiomycetidae</taxon>
        <taxon>Onygenales</taxon>
        <taxon>Ajellomycetaceae</taxon>
        <taxon>Emergomyces</taxon>
    </lineage>
</organism>
<sequence length="208" mass="23614">MENLPLEIVCHIGSYLTRFRDRAALCSVSRTLNMQTTPLLYQHTVIELDNTMRPRSKPEYSPVWLTQLRGLHRNREALCPAVKKLSILFRDESDAFERGERLAMELLLGCVCEMHSLEEVMYELPRDQILDGLSNALIELFRWAANPIPPESLMEAFAAKKITSFAYDGDPRVTKLASPLDVLNLEILSQCPLRSLSIKASTEPELLA</sequence>
<dbReference type="EMBL" id="LGUA01000954">
    <property type="protein sequence ID" value="OAX79629.1"/>
    <property type="molecule type" value="Genomic_DNA"/>
</dbReference>
<protein>
    <recommendedName>
        <fullName evidence="1">F-box domain-containing protein</fullName>
    </recommendedName>
</protein>
<dbReference type="InterPro" id="IPR001810">
    <property type="entry name" value="F-box_dom"/>
</dbReference>
<dbReference type="Pfam" id="PF12937">
    <property type="entry name" value="F-box-like"/>
    <property type="match status" value="1"/>
</dbReference>
<name>A0A1B7NS68_9EURO</name>
<reference evidence="2 3" key="1">
    <citation type="submission" date="2015-07" db="EMBL/GenBank/DDBJ databases">
        <title>Emmonsia species relationships and genome sequence.</title>
        <authorList>
            <person name="Cuomo C.A."/>
            <person name="Schwartz I.S."/>
            <person name="Kenyon C."/>
            <person name="de Hoog G.S."/>
            <person name="Govender N.P."/>
            <person name="Botha A."/>
            <person name="Moreno L."/>
            <person name="de Vries M."/>
            <person name="Munoz J.F."/>
            <person name="Stielow J.B."/>
        </authorList>
    </citation>
    <scope>NUCLEOTIDE SEQUENCE [LARGE SCALE GENOMIC DNA]</scope>
    <source>
        <strain evidence="2 3">CBS 136260</strain>
    </source>
</reference>
<gene>
    <name evidence="2" type="ORF">ACJ72_06053</name>
</gene>
<feature type="domain" description="F-box" evidence="1">
    <location>
        <begin position="2"/>
        <end position="43"/>
    </location>
</feature>
<keyword evidence="3" id="KW-1185">Reference proteome</keyword>
<dbReference type="AlphaFoldDB" id="A0A1B7NS68"/>
<comment type="caution">
    <text evidence="2">The sequence shown here is derived from an EMBL/GenBank/DDBJ whole genome shotgun (WGS) entry which is preliminary data.</text>
</comment>